<geneLocation type="mitochondrion" evidence="2"/>
<proteinExistence type="predicted"/>
<dbReference type="AlphaFoldDB" id="V5KS44"/>
<name>V5KS44_9BILA</name>
<keyword evidence="1" id="KW-1133">Transmembrane helix</keyword>
<feature type="transmembrane region" description="Helical" evidence="1">
    <location>
        <begin position="55"/>
        <end position="74"/>
    </location>
</feature>
<sequence>MMMFVIFLGLLSILVNNVLVWWSIFLLMTLVFVALNKGVNGYSSLFNYFVMQESLGLVFLMFSVGYFQALIVMLKIGVAPFHFWVFSVTNGVFGFNLMWFLTFQKLPFLLIFLQLMISELIFLLVFGLFSCLFQMLLMKTYKNLLVLSSTESFNWIVLGFLMSFLNVLFIFFYYCVLMIMIIPKFELFNVKGFVGWETLLIFMNLPFSVNFFVKIFSLSEIFKVQGLWFLLLLFMMFFSALSLGFWMVNLSTKFYNVYKYSKSVFLFFVPMTLMILI</sequence>
<feature type="transmembrane region" description="Helical" evidence="1">
    <location>
        <begin position="227"/>
        <end position="248"/>
    </location>
</feature>
<feature type="transmembrane region" description="Helical" evidence="1">
    <location>
        <begin position="153"/>
        <end position="182"/>
    </location>
</feature>
<feature type="transmembrane region" description="Helical" evidence="1">
    <location>
        <begin position="194"/>
        <end position="215"/>
    </location>
</feature>
<accession>V5KS44</accession>
<feature type="transmembrane region" description="Helical" evidence="1">
    <location>
        <begin position="108"/>
        <end position="133"/>
    </location>
</feature>
<protein>
    <submittedName>
        <fullName evidence="2">NADH dehydrogenase subunit 2</fullName>
    </submittedName>
</protein>
<keyword evidence="1" id="KW-0812">Transmembrane</keyword>
<reference evidence="2" key="1">
    <citation type="journal article" date="2013" name="BMC Evol. Biol.">
        <title>Analyses of mitochondrial amino acid sequence datasets support the proposal that specimens of Hypodontus macropi from three species of macropodid hosts represent distinct species.</title>
        <authorList>
            <person name="Jabbar A."/>
            <person name="Beveridge I."/>
            <person name="Mohandas N."/>
            <person name="Chilton N.B."/>
            <person name="Littlewood D.T."/>
            <person name="Jex A.R."/>
            <person name="Gasser R.B."/>
        </authorList>
    </citation>
    <scope>NUCLEOTIDE SEQUENCE</scope>
</reference>
<evidence type="ECO:0000313" key="2">
    <source>
        <dbReference type="EMBL" id="AGY95414.1"/>
    </source>
</evidence>
<dbReference type="EMBL" id="KF361318">
    <property type="protein sequence ID" value="AGY95414.1"/>
    <property type="molecule type" value="Genomic_DNA"/>
</dbReference>
<organism evidence="2">
    <name type="scientific">Hypodontus macropi</name>
    <dbReference type="NCBI Taxonomy" id="40343"/>
    <lineage>
        <taxon>Eukaryota</taxon>
        <taxon>Metazoa</taxon>
        <taxon>Ecdysozoa</taxon>
        <taxon>Nematoda</taxon>
        <taxon>Chromadorea</taxon>
        <taxon>Rhabditida</taxon>
        <taxon>Rhabditina</taxon>
        <taxon>Rhabditomorpha</taxon>
        <taxon>Strongyloidea</taxon>
        <taxon>Strongylidae</taxon>
        <taxon>Hypodontus</taxon>
    </lineage>
</organism>
<gene>
    <name evidence="2" type="primary">nad2</name>
</gene>
<keyword evidence="1" id="KW-0472">Membrane</keyword>
<feature type="transmembrane region" description="Helical" evidence="1">
    <location>
        <begin position="7"/>
        <end position="35"/>
    </location>
</feature>
<evidence type="ECO:0000256" key="1">
    <source>
        <dbReference type="SAM" id="Phobius"/>
    </source>
</evidence>
<keyword evidence="2" id="KW-0496">Mitochondrion</keyword>
<feature type="transmembrane region" description="Helical" evidence="1">
    <location>
        <begin position="81"/>
        <end position="102"/>
    </location>
</feature>